<dbReference type="GO" id="GO:0031405">
    <property type="term" value="F:lipoic acid binding"/>
    <property type="evidence" value="ECO:0007669"/>
    <property type="project" value="TreeGrafter"/>
</dbReference>
<dbReference type="Gene3D" id="4.10.320.10">
    <property type="entry name" value="E3-binding domain"/>
    <property type="match status" value="1"/>
</dbReference>
<feature type="region of interest" description="Disordered" evidence="14">
    <location>
        <begin position="223"/>
        <end position="263"/>
    </location>
</feature>
<dbReference type="InterPro" id="IPR036625">
    <property type="entry name" value="E3-bd_dom_sf"/>
</dbReference>
<keyword evidence="9" id="KW-0496">Mitochondrion</keyword>
<dbReference type="SUPFAM" id="SSF47005">
    <property type="entry name" value="Peripheral subunit-binding domain of 2-oxo acid dehydrogenase complex"/>
    <property type="match status" value="1"/>
</dbReference>
<dbReference type="GO" id="GO:0005829">
    <property type="term" value="C:cytosol"/>
    <property type="evidence" value="ECO:0007669"/>
    <property type="project" value="UniProtKB-ARBA"/>
</dbReference>
<keyword evidence="7" id="KW-0809">Transit peptide</keyword>
<evidence type="ECO:0000256" key="11">
    <source>
        <dbReference type="ARBA" id="ARBA00051775"/>
    </source>
</evidence>
<sequence>MASMVYCILQPQRNLRKLAVIIPGWQYSSVRKLHHILPLAVYKSKPQQECQLSYSASCQWRRQLHLTSAKLGEIVQFKLADIGEGIKEVSIKEWFINVGDTVAQFDSICEVQSDKASVTITSRYDGIVRRVYYDIDQVATVGSALVDIELEGSAETKEPVDTLDEEDGSNAEQIRHKLYVLKSLATPAVRRIAMENKIQLGDVQGTGKDGRILKEDILHHIENLKRGPKEPMVKTAPPPPPSPSPSASKPVQKSPPRPFQPVVAIGKDTTEPIRGIKKAMVQSMNKAHTIPHFGYYDEIDMTKLVQLRYDLKSACKERGIKLSYMPFIIKAASMALHHYPVLNASVDEKCENLIYKAAHNIGVAMDTPNGLIVPNVKNVQNLSVYEISVDLNRLQNLGADGKLGTTDLKGGTFSLSNIGSIGGTYARPLIMPPEVAIGALGKISVLPRFNYNGDLIKAHIMQVSWSADHRVIDGATMARFSNLWKSYLENPSTMLLDTK</sequence>
<dbReference type="PANTHER" id="PTHR43178">
    <property type="entry name" value="DIHYDROLIPOAMIDE ACETYLTRANSFERASE COMPONENT OF PYRUVATE DEHYDROGENASE COMPLEX"/>
    <property type="match status" value="1"/>
</dbReference>
<dbReference type="PROSITE" id="PS00189">
    <property type="entry name" value="LIPOYL"/>
    <property type="match status" value="1"/>
</dbReference>
<dbReference type="Pfam" id="PF00364">
    <property type="entry name" value="Biotin_lipoyl"/>
    <property type="match status" value="1"/>
</dbReference>
<dbReference type="FunFam" id="2.40.50.100:FF:000013">
    <property type="entry name" value="Dihydrolipoamide acetyltransferase component of pyruvate dehydrogenase complex"/>
    <property type="match status" value="1"/>
</dbReference>
<dbReference type="GO" id="GO:0005759">
    <property type="term" value="C:mitochondrial matrix"/>
    <property type="evidence" value="ECO:0007669"/>
    <property type="project" value="UniProtKB-SubCell"/>
</dbReference>
<dbReference type="PANTHER" id="PTHR43178:SF5">
    <property type="entry name" value="LIPOAMIDE ACYLTRANSFERASE COMPONENT OF BRANCHED-CHAIN ALPHA-KETO ACID DEHYDROGENASE COMPLEX, MITOCHONDRIAL"/>
    <property type="match status" value="1"/>
</dbReference>
<evidence type="ECO:0000256" key="14">
    <source>
        <dbReference type="SAM" id="MobiDB-lite"/>
    </source>
</evidence>
<comment type="catalytic activity">
    <reaction evidence="11">
        <text>N(6)-[(R)-dihydrolipoyl]-L-lysyl-[protein] + 2-methylpropanoyl-CoA = N(6)-[(R)-S(8)-2-methylpropanoyldihydrolipoyl]-L-lysyl-[protein] + CoA</text>
        <dbReference type="Rhea" id="RHEA:18865"/>
        <dbReference type="Rhea" id="RHEA-COMP:10475"/>
        <dbReference type="Rhea" id="RHEA-COMP:10497"/>
        <dbReference type="ChEBI" id="CHEBI:57287"/>
        <dbReference type="ChEBI" id="CHEBI:57338"/>
        <dbReference type="ChEBI" id="CHEBI:83100"/>
        <dbReference type="ChEBI" id="CHEBI:83142"/>
        <dbReference type="EC" id="2.3.1.168"/>
    </reaction>
    <physiologicalReaction direction="left-to-right" evidence="11">
        <dbReference type="Rhea" id="RHEA:18866"/>
    </physiologicalReaction>
</comment>
<dbReference type="InterPro" id="IPR001078">
    <property type="entry name" value="2-oxoacid_DH_actylTfrase"/>
</dbReference>
<evidence type="ECO:0000256" key="4">
    <source>
        <dbReference type="ARBA" id="ARBA00022553"/>
    </source>
</evidence>
<evidence type="ECO:0000256" key="9">
    <source>
        <dbReference type="ARBA" id="ARBA00023128"/>
    </source>
</evidence>
<dbReference type="GO" id="GO:0043754">
    <property type="term" value="F:dihydrolipoamide branched chain acyltransferase activity"/>
    <property type="evidence" value="ECO:0007669"/>
    <property type="project" value="UniProtKB-EC"/>
</dbReference>
<comment type="similarity">
    <text evidence="3 13">Belongs to the 2-oxoacid dehydrogenase family.</text>
</comment>
<evidence type="ECO:0000256" key="7">
    <source>
        <dbReference type="ARBA" id="ARBA00022946"/>
    </source>
</evidence>
<evidence type="ECO:0000256" key="10">
    <source>
        <dbReference type="ARBA" id="ARBA00023315"/>
    </source>
</evidence>
<name>A0A812B5U1_ACAPH</name>
<dbReference type="InterPro" id="IPR000089">
    <property type="entry name" value="Biotin_lipoyl"/>
</dbReference>
<gene>
    <name evidence="17" type="ORF">SPHA_11226</name>
</gene>
<dbReference type="InterPro" id="IPR011053">
    <property type="entry name" value="Single_hybrid_motif"/>
</dbReference>
<evidence type="ECO:0000256" key="2">
    <source>
        <dbReference type="ARBA" id="ARBA00004305"/>
    </source>
</evidence>
<dbReference type="Gene3D" id="3.30.559.10">
    <property type="entry name" value="Chloramphenicol acetyltransferase-like domain"/>
    <property type="match status" value="1"/>
</dbReference>
<comment type="subcellular location">
    <subcellularLocation>
        <location evidence="2">Mitochondrion matrix</location>
    </subcellularLocation>
</comment>
<feature type="domain" description="Peripheral subunit-binding (PSBD)" evidence="16">
    <location>
        <begin position="184"/>
        <end position="221"/>
    </location>
</feature>
<evidence type="ECO:0000256" key="8">
    <source>
        <dbReference type="ARBA" id="ARBA00022990"/>
    </source>
</evidence>
<dbReference type="Proteomes" id="UP000597762">
    <property type="component" value="Unassembled WGS sequence"/>
</dbReference>
<accession>A0A812B5U1</accession>
<keyword evidence="8" id="KW-0007">Acetylation</keyword>
<feature type="domain" description="Lipoyl-binding" evidence="15">
    <location>
        <begin position="74"/>
        <end position="149"/>
    </location>
</feature>
<organism evidence="17 18">
    <name type="scientific">Acanthosepion pharaonis</name>
    <name type="common">Pharaoh cuttlefish</name>
    <name type="synonym">Sepia pharaonis</name>
    <dbReference type="NCBI Taxonomy" id="158019"/>
    <lineage>
        <taxon>Eukaryota</taxon>
        <taxon>Metazoa</taxon>
        <taxon>Spiralia</taxon>
        <taxon>Lophotrochozoa</taxon>
        <taxon>Mollusca</taxon>
        <taxon>Cephalopoda</taxon>
        <taxon>Coleoidea</taxon>
        <taxon>Decapodiformes</taxon>
        <taxon>Sepiida</taxon>
        <taxon>Sepiina</taxon>
        <taxon>Sepiidae</taxon>
        <taxon>Acanthosepion</taxon>
    </lineage>
</organism>
<keyword evidence="4" id="KW-0597">Phosphoprotein</keyword>
<evidence type="ECO:0000259" key="15">
    <source>
        <dbReference type="PROSITE" id="PS50968"/>
    </source>
</evidence>
<evidence type="ECO:0000256" key="3">
    <source>
        <dbReference type="ARBA" id="ARBA00007317"/>
    </source>
</evidence>
<evidence type="ECO:0000256" key="13">
    <source>
        <dbReference type="RuleBase" id="RU003423"/>
    </source>
</evidence>
<comment type="caution">
    <text evidence="17">The sequence shown here is derived from an EMBL/GenBank/DDBJ whole genome shotgun (WGS) entry which is preliminary data.</text>
</comment>
<keyword evidence="6 13" id="KW-0450">Lipoyl</keyword>
<dbReference type="PROSITE" id="PS51826">
    <property type="entry name" value="PSBD"/>
    <property type="match status" value="1"/>
</dbReference>
<dbReference type="InterPro" id="IPR003016">
    <property type="entry name" value="2-oxoA_DH_lipoyl-BS"/>
</dbReference>
<dbReference type="InterPro" id="IPR023213">
    <property type="entry name" value="CAT-like_dom_sf"/>
</dbReference>
<dbReference type="FunFam" id="3.30.559.10:FF:000009">
    <property type="entry name" value="Dihydrolipoamide acetyltransferase component of pyruvate dehydrogenase complex"/>
    <property type="match status" value="1"/>
</dbReference>
<evidence type="ECO:0000256" key="6">
    <source>
        <dbReference type="ARBA" id="ARBA00022823"/>
    </source>
</evidence>
<dbReference type="FunFam" id="4.10.320.10:FF:000002">
    <property type="entry name" value="Dihydrolipoamide acetyltransferase component of pyruvate dehydrogenase complex"/>
    <property type="match status" value="1"/>
</dbReference>
<keyword evidence="18" id="KW-1185">Reference proteome</keyword>
<dbReference type="Pfam" id="PF02817">
    <property type="entry name" value="E3_binding"/>
    <property type="match status" value="1"/>
</dbReference>
<comment type="function">
    <text evidence="12">The branched-chain alpha-keto dehydrogenase complex catalyzes the overall conversion of alpha-keto acids to acyl-CoA and CO(2). It contains multiple copies of three enzymatic components: branched-chain alpha-keto acid decarboxylase (E1), lipoamide acyltransferase (E2) and lipoamide dehydrogenase (E3). Within this complex, the catalytic function of this enzyme is to accept, and to transfer to coenzyme A, acyl groups that are generated by the branched-chain alpha-keto acid decarboxylase component.</text>
</comment>
<dbReference type="AlphaFoldDB" id="A0A812B5U1"/>
<evidence type="ECO:0000256" key="1">
    <source>
        <dbReference type="ARBA" id="ARBA00001938"/>
    </source>
</evidence>
<evidence type="ECO:0000256" key="5">
    <source>
        <dbReference type="ARBA" id="ARBA00022679"/>
    </source>
</evidence>
<keyword evidence="10 13" id="KW-0012">Acyltransferase</keyword>
<dbReference type="Pfam" id="PF00198">
    <property type="entry name" value="2-oxoacid_dh"/>
    <property type="match status" value="1"/>
</dbReference>
<dbReference type="CDD" id="cd06849">
    <property type="entry name" value="lipoyl_domain"/>
    <property type="match status" value="1"/>
</dbReference>
<proteinExistence type="inferred from homology"/>
<comment type="cofactor">
    <cofactor evidence="1 13">
        <name>(R)-lipoate</name>
        <dbReference type="ChEBI" id="CHEBI:83088"/>
    </cofactor>
</comment>
<evidence type="ECO:0000256" key="12">
    <source>
        <dbReference type="ARBA" id="ARBA00059178"/>
    </source>
</evidence>
<dbReference type="OrthoDB" id="202158at2759"/>
<reference evidence="17" key="1">
    <citation type="submission" date="2021-01" db="EMBL/GenBank/DDBJ databases">
        <authorList>
            <person name="Li R."/>
            <person name="Bekaert M."/>
        </authorList>
    </citation>
    <scope>NUCLEOTIDE SEQUENCE</scope>
    <source>
        <strain evidence="17">Farmed</strain>
    </source>
</reference>
<evidence type="ECO:0000313" key="18">
    <source>
        <dbReference type="Proteomes" id="UP000597762"/>
    </source>
</evidence>
<dbReference type="EC" id="2.3.1.-" evidence="13"/>
<dbReference type="GO" id="GO:0016407">
    <property type="term" value="F:acetyltransferase activity"/>
    <property type="evidence" value="ECO:0007669"/>
    <property type="project" value="TreeGrafter"/>
</dbReference>
<evidence type="ECO:0000259" key="16">
    <source>
        <dbReference type="PROSITE" id="PS51826"/>
    </source>
</evidence>
<keyword evidence="5 13" id="KW-0808">Transferase</keyword>
<protein>
    <recommendedName>
        <fullName evidence="13">Dihydrolipoamide acetyltransferase component of pyruvate dehydrogenase complex</fullName>
        <ecNumber evidence="13">2.3.1.-</ecNumber>
    </recommendedName>
</protein>
<evidence type="ECO:0000313" key="17">
    <source>
        <dbReference type="EMBL" id="CAE1170752.1"/>
    </source>
</evidence>
<dbReference type="Gene3D" id="2.40.50.100">
    <property type="match status" value="1"/>
</dbReference>
<dbReference type="SUPFAM" id="SSF52777">
    <property type="entry name" value="CoA-dependent acyltransferases"/>
    <property type="match status" value="1"/>
</dbReference>
<dbReference type="SUPFAM" id="SSF51230">
    <property type="entry name" value="Single hybrid motif"/>
    <property type="match status" value="1"/>
</dbReference>
<dbReference type="InterPro" id="IPR050743">
    <property type="entry name" value="2-oxoacid_DH_E2_comp"/>
</dbReference>
<dbReference type="EMBL" id="CAHIKZ030000371">
    <property type="protein sequence ID" value="CAE1170752.1"/>
    <property type="molecule type" value="Genomic_DNA"/>
</dbReference>
<feature type="compositionally biased region" description="Basic and acidic residues" evidence="14">
    <location>
        <begin position="223"/>
        <end position="232"/>
    </location>
</feature>
<dbReference type="PROSITE" id="PS50968">
    <property type="entry name" value="BIOTINYL_LIPOYL"/>
    <property type="match status" value="1"/>
</dbReference>
<dbReference type="InterPro" id="IPR004167">
    <property type="entry name" value="PSBD"/>
</dbReference>